<dbReference type="Pfam" id="PF22272">
    <property type="entry name" value="LEA_3b"/>
    <property type="match status" value="1"/>
</dbReference>
<organism evidence="2 3">
    <name type="scientific">Forsythia ovata</name>
    <dbReference type="NCBI Taxonomy" id="205694"/>
    <lineage>
        <taxon>Eukaryota</taxon>
        <taxon>Viridiplantae</taxon>
        <taxon>Streptophyta</taxon>
        <taxon>Embryophyta</taxon>
        <taxon>Tracheophyta</taxon>
        <taxon>Spermatophyta</taxon>
        <taxon>Magnoliopsida</taxon>
        <taxon>eudicotyledons</taxon>
        <taxon>Gunneridae</taxon>
        <taxon>Pentapetalae</taxon>
        <taxon>asterids</taxon>
        <taxon>lamiids</taxon>
        <taxon>Lamiales</taxon>
        <taxon>Oleaceae</taxon>
        <taxon>Forsythieae</taxon>
        <taxon>Forsythia</taxon>
    </lineage>
</organism>
<comment type="caution">
    <text evidence="2">The sequence shown here is derived from an EMBL/GenBank/DDBJ whole genome shotgun (WGS) entry which is preliminary data.</text>
</comment>
<dbReference type="AlphaFoldDB" id="A0ABD1XA76"/>
<gene>
    <name evidence="2" type="ORF">Fot_03624</name>
</gene>
<dbReference type="PANTHER" id="PTHR35122">
    <property type="entry name" value="OSJNBA0093F12.14 PROTEIN"/>
    <property type="match status" value="1"/>
</dbReference>
<dbReference type="Proteomes" id="UP001604277">
    <property type="component" value="Unassembled WGS sequence"/>
</dbReference>
<name>A0ABD1XA76_9LAMI</name>
<accession>A0ABD1XA76</accession>
<feature type="region of interest" description="Disordered" evidence="1">
    <location>
        <begin position="78"/>
        <end position="106"/>
    </location>
</feature>
<protein>
    <submittedName>
        <fullName evidence="2">Late embryogenesis abundant protein-like</fullName>
    </submittedName>
</protein>
<dbReference type="InterPro" id="IPR039291">
    <property type="entry name" value="At5g17165-like"/>
</dbReference>
<dbReference type="EMBL" id="JBFOLJ010000001">
    <property type="protein sequence ID" value="KAL2558885.1"/>
    <property type="molecule type" value="Genomic_DNA"/>
</dbReference>
<sequence length="148" mass="16205">MAANLQRRRLASFAKRFLSQITCSDSLLIPSFSLSRRRGVHVSVYDKNVEENAVEENAQPTAVLDSVIPPLSDDYWEPHPKTGVFGPATDDKPALGGEPPSASGDSVLEEKAFIRPLEDLDIPPPELQGKNIKSVLQKIKLSCLQSPI</sequence>
<proteinExistence type="predicted"/>
<dbReference type="PANTHER" id="PTHR35122:SF2">
    <property type="entry name" value="OS04G0598000 PROTEIN"/>
    <property type="match status" value="1"/>
</dbReference>
<evidence type="ECO:0000313" key="2">
    <source>
        <dbReference type="EMBL" id="KAL2558885.1"/>
    </source>
</evidence>
<evidence type="ECO:0000313" key="3">
    <source>
        <dbReference type="Proteomes" id="UP001604277"/>
    </source>
</evidence>
<evidence type="ECO:0000256" key="1">
    <source>
        <dbReference type="SAM" id="MobiDB-lite"/>
    </source>
</evidence>
<keyword evidence="3" id="KW-1185">Reference proteome</keyword>
<reference evidence="3" key="1">
    <citation type="submission" date="2024-07" db="EMBL/GenBank/DDBJ databases">
        <title>Two chromosome-level genome assemblies of Korean endemic species Abeliophyllum distichum and Forsythia ovata (Oleaceae).</title>
        <authorList>
            <person name="Jang H."/>
        </authorList>
    </citation>
    <scope>NUCLEOTIDE SEQUENCE [LARGE SCALE GENOMIC DNA]</scope>
</reference>